<protein>
    <recommendedName>
        <fullName evidence="3">KAT8 regulatory NSL complex subunit 2</fullName>
    </recommendedName>
    <alternativeName>
        <fullName evidence="11">NSL complex protein NSL2</fullName>
    </alternativeName>
    <alternativeName>
        <fullName evidence="10">Non-specific lethal 2 homolog</fullName>
    </alternativeName>
</protein>
<feature type="region of interest" description="Disordered" evidence="14">
    <location>
        <begin position="119"/>
        <end position="141"/>
    </location>
</feature>
<evidence type="ECO:0000256" key="4">
    <source>
        <dbReference type="ARBA" id="ARBA00022499"/>
    </source>
</evidence>
<keyword evidence="5" id="KW-0597">Phosphoprotein</keyword>
<sequence>MIRPPPSTTRAPTISTNTSHPDHKNSNPQSNTNKIQLSIDSNMANVTSSSSAAVMVDGLEADSVLSRSEFLTREEVLKRRSRRVKQLAKIYRDQYWALMEELKLKYREYYWQYGKSPFQEDEDRENNKNCTQGTAENGNNSNNNEYAVNQCGVHGCKAKAMALTKFCHMHILSDAKQKLYKACNYTIKRNMHICMGIDFVMYPGDSLGMRISFYVQEHDDKVLYLLCVKFFPGSPTVISGSLAFYLLHNNFSSPTGPILCGKPILRSTIPSLCAPHFQKAEKHVARALKKAGLNATSTSKLSPKFHLIVAEYVHQIQAKRRAAQKATIENFESKEDNSLKVV</sequence>
<proteinExistence type="predicted"/>
<evidence type="ECO:0000259" key="15">
    <source>
        <dbReference type="Pfam" id="PF13891"/>
    </source>
</evidence>
<name>A0ABC8U5D4_9AQUA</name>
<keyword evidence="8" id="KW-0496">Mitochondrion</keyword>
<gene>
    <name evidence="16" type="ORF">ILEXP_LOCUS45090</name>
</gene>
<comment type="function">
    <text evidence="12">Non-catalytic component of the NSL histone acetyltransferase complex, a multiprotein complex that mediates histone H4 acetylation at 'Lys-5'- and 'Lys-8' (H4K5ac and H4K8ac) at transcription start sites and promotes transcription initiation. Required for NSL complex stability and for transcription of intraciliary transport genes in both ciliated and non-ciliated cells by regulating histone H4 acetylation at 'Lys-5'- and 'Lys-12' (H4K5ac and H4K12ac). This is necessary for cilium assembly in ciliated cells and for organization of the microtubule cytoskeleton in non-ciliated cells. Required within the NSL complex to maintain nuclear architecture stability by promoting KAT8-mediated acetylation of lamin LMNA.</text>
</comment>
<evidence type="ECO:0000256" key="3">
    <source>
        <dbReference type="ARBA" id="ARBA00015508"/>
    </source>
</evidence>
<evidence type="ECO:0000256" key="11">
    <source>
        <dbReference type="ARBA" id="ARBA00033378"/>
    </source>
</evidence>
<feature type="domain" description="KANL2-like probable zinc-finger" evidence="15">
    <location>
        <begin position="152"/>
        <end position="194"/>
    </location>
</feature>
<evidence type="ECO:0000313" key="16">
    <source>
        <dbReference type="EMBL" id="CAK9175293.1"/>
    </source>
</evidence>
<evidence type="ECO:0000256" key="1">
    <source>
        <dbReference type="ARBA" id="ARBA00004123"/>
    </source>
</evidence>
<comment type="subcellular location">
    <subcellularLocation>
        <location evidence="2">Mitochondrion</location>
    </subcellularLocation>
    <subcellularLocation>
        <location evidence="1">Nucleus</location>
    </subcellularLocation>
</comment>
<organism evidence="16 17">
    <name type="scientific">Ilex paraguariensis</name>
    <name type="common">yerba mate</name>
    <dbReference type="NCBI Taxonomy" id="185542"/>
    <lineage>
        <taxon>Eukaryota</taxon>
        <taxon>Viridiplantae</taxon>
        <taxon>Streptophyta</taxon>
        <taxon>Embryophyta</taxon>
        <taxon>Tracheophyta</taxon>
        <taxon>Spermatophyta</taxon>
        <taxon>Magnoliopsida</taxon>
        <taxon>eudicotyledons</taxon>
        <taxon>Gunneridae</taxon>
        <taxon>Pentapetalae</taxon>
        <taxon>asterids</taxon>
        <taxon>campanulids</taxon>
        <taxon>Aquifoliales</taxon>
        <taxon>Aquifoliaceae</taxon>
        <taxon>Ilex</taxon>
    </lineage>
</organism>
<reference evidence="16 17" key="1">
    <citation type="submission" date="2024-02" db="EMBL/GenBank/DDBJ databases">
        <authorList>
            <person name="Vignale AGUSTIN F."/>
            <person name="Sosa J E."/>
            <person name="Modenutti C."/>
        </authorList>
    </citation>
    <scope>NUCLEOTIDE SEQUENCE [LARGE SCALE GENOMIC DNA]</scope>
</reference>
<keyword evidence="7" id="KW-0156">Chromatin regulator</keyword>
<evidence type="ECO:0000256" key="14">
    <source>
        <dbReference type="SAM" id="MobiDB-lite"/>
    </source>
</evidence>
<dbReference type="EMBL" id="CAUOFW020006586">
    <property type="protein sequence ID" value="CAK9175293.1"/>
    <property type="molecule type" value="Genomic_DNA"/>
</dbReference>
<keyword evidence="4" id="KW-1017">Isopeptide bond</keyword>
<evidence type="ECO:0000256" key="13">
    <source>
        <dbReference type="ARBA" id="ARBA00093543"/>
    </source>
</evidence>
<dbReference type="GO" id="GO:0005634">
    <property type="term" value="C:nucleus"/>
    <property type="evidence" value="ECO:0007669"/>
    <property type="project" value="UniProtKB-SubCell"/>
</dbReference>
<evidence type="ECO:0000313" key="17">
    <source>
        <dbReference type="Proteomes" id="UP001642360"/>
    </source>
</evidence>
<evidence type="ECO:0000256" key="2">
    <source>
        <dbReference type="ARBA" id="ARBA00004173"/>
    </source>
</evidence>
<feature type="region of interest" description="Disordered" evidence="14">
    <location>
        <begin position="1"/>
        <end position="33"/>
    </location>
</feature>
<evidence type="ECO:0000256" key="10">
    <source>
        <dbReference type="ARBA" id="ARBA00032947"/>
    </source>
</evidence>
<evidence type="ECO:0000256" key="5">
    <source>
        <dbReference type="ARBA" id="ARBA00022553"/>
    </source>
</evidence>
<dbReference type="GO" id="GO:0006325">
    <property type="term" value="P:chromatin organization"/>
    <property type="evidence" value="ECO:0007669"/>
    <property type="project" value="UniProtKB-KW"/>
</dbReference>
<dbReference type="PANTHER" id="PTHR13453:SF1">
    <property type="entry name" value="KAT8 REGULATORY NSL COMPLEX SUBUNIT 2"/>
    <property type="match status" value="1"/>
</dbReference>
<accession>A0ABC8U5D4</accession>
<evidence type="ECO:0000256" key="8">
    <source>
        <dbReference type="ARBA" id="ARBA00023128"/>
    </source>
</evidence>
<evidence type="ECO:0000256" key="9">
    <source>
        <dbReference type="ARBA" id="ARBA00023242"/>
    </source>
</evidence>
<evidence type="ECO:0000256" key="12">
    <source>
        <dbReference type="ARBA" id="ARBA00093359"/>
    </source>
</evidence>
<comment type="subunit">
    <text evidence="13">Component of the NSL complex at least composed of KAT8/MOF, KANSL1, KANSL2, KANSL3, MCRS1, PHF20, OGT1/OGT, WDR5 and HCFC1.</text>
</comment>
<keyword evidence="9" id="KW-0539">Nucleus</keyword>
<evidence type="ECO:0000256" key="6">
    <source>
        <dbReference type="ARBA" id="ARBA00022843"/>
    </source>
</evidence>
<keyword evidence="6" id="KW-0832">Ubl conjugation</keyword>
<dbReference type="Proteomes" id="UP001642360">
    <property type="component" value="Unassembled WGS sequence"/>
</dbReference>
<dbReference type="AlphaFoldDB" id="A0ABC8U5D4"/>
<feature type="compositionally biased region" description="Polar residues" evidence="14">
    <location>
        <begin position="8"/>
        <end position="19"/>
    </location>
</feature>
<dbReference type="Pfam" id="PF13891">
    <property type="entry name" value="zf-C3HC3H_KANSL2"/>
    <property type="match status" value="1"/>
</dbReference>
<dbReference type="GO" id="GO:0005739">
    <property type="term" value="C:mitochondrion"/>
    <property type="evidence" value="ECO:0007669"/>
    <property type="project" value="UniProtKB-SubCell"/>
</dbReference>
<dbReference type="InterPro" id="IPR026316">
    <property type="entry name" value="NSL2"/>
</dbReference>
<dbReference type="PANTHER" id="PTHR13453">
    <property type="entry name" value="KAT8 REGULATORY NSL COMPLEX SUBUNIT 2"/>
    <property type="match status" value="1"/>
</dbReference>
<comment type="caution">
    <text evidence="16">The sequence shown here is derived from an EMBL/GenBank/DDBJ whole genome shotgun (WGS) entry which is preliminary data.</text>
</comment>
<evidence type="ECO:0000256" key="7">
    <source>
        <dbReference type="ARBA" id="ARBA00022853"/>
    </source>
</evidence>
<dbReference type="InterPro" id="IPR025927">
    <property type="entry name" value="Znf_KANL2-like"/>
</dbReference>
<keyword evidence="17" id="KW-1185">Reference proteome</keyword>